<dbReference type="SUPFAM" id="SSF158235">
    <property type="entry name" value="SOCS box-like"/>
    <property type="match status" value="1"/>
</dbReference>
<keyword evidence="3 4" id="KW-0040">ANK repeat</keyword>
<accession>A0A6J2PNI0</accession>
<dbReference type="InterPro" id="IPR036770">
    <property type="entry name" value="Ankyrin_rpt-contain_sf"/>
</dbReference>
<dbReference type="InParanoid" id="A0A6J2PNI0"/>
<dbReference type="Gene3D" id="1.25.40.20">
    <property type="entry name" value="Ankyrin repeat-containing domain"/>
    <property type="match status" value="2"/>
</dbReference>
<evidence type="ECO:0000313" key="8">
    <source>
        <dbReference type="RefSeq" id="XP_029286869.1"/>
    </source>
</evidence>
<dbReference type="PROSITE" id="PS50297">
    <property type="entry name" value="ANK_REP_REGION"/>
    <property type="match status" value="6"/>
</dbReference>
<evidence type="ECO:0000256" key="2">
    <source>
        <dbReference type="ARBA" id="ARBA00022737"/>
    </source>
</evidence>
<dbReference type="PROSITE" id="PS50088">
    <property type="entry name" value="ANK_REPEAT"/>
    <property type="match status" value="6"/>
</dbReference>
<dbReference type="Gene3D" id="1.10.750.20">
    <property type="entry name" value="SOCS box"/>
    <property type="match status" value="1"/>
</dbReference>
<dbReference type="SUPFAM" id="SSF48403">
    <property type="entry name" value="Ankyrin repeat"/>
    <property type="match status" value="1"/>
</dbReference>
<dbReference type="PRINTS" id="PR01415">
    <property type="entry name" value="ANKYRIN"/>
</dbReference>
<sequence>MEFVRFEDDEDDDDAATQYMIEQSLLESNKQKGSLRASTPRDSSSSGPESADSIFAAIRQANEKLLKDLILRQRDEFSQTDSRGWTPLHEAAARSNPSILELTFTVSGSASVESRTLRGQTPLFLAVEGGLIENASFLLQHGAQPDSEDSDQDSPLLAAIRSDRADLVQLLLQRGSRVNQEGCHGRRPLHEASRLGKAELVTLLLEAGAPPDPRSHCGLTPLALAAQAGHLQVVETLLRRGAHVLSQAQDEASILYEASASGDPAVITLLLEYGADANVAKQTGHMPIHRVAHRGHLQVLNLLIPVTSKGEVNDSGISPLHSAAAGGHANCIKVLLDAGYDPNYMLHPWAQRSYDDERKSALFFAVLNNDVPSAKMLLEAGAMTNQDPIKCLQISLRVGNYELINLLLRFGANVNYYCKINTTHFPSALQYALKDEVLLRMLCNYGYDAGRCFDCPYGNGSHVPEDYAGWSETVINNTMFCEVISVSWLKHLSGQLVLVLLDYLDHVTLCSKLKAAVMEQQQWPDICRLQENARCLQHLCRLQVRRCLGRLRLRSPVFMSFVPLPERLKDYILYREHELYVMQRGTAG</sequence>
<evidence type="ECO:0000259" key="6">
    <source>
        <dbReference type="PROSITE" id="PS50225"/>
    </source>
</evidence>
<reference evidence="8" key="1">
    <citation type="submission" date="2025-08" db="UniProtKB">
        <authorList>
            <consortium name="RefSeq"/>
        </authorList>
    </citation>
    <scope>IDENTIFICATION</scope>
</reference>
<dbReference type="PANTHER" id="PTHR24198">
    <property type="entry name" value="ANKYRIN REPEAT AND PROTEIN KINASE DOMAIN-CONTAINING PROTEIN"/>
    <property type="match status" value="1"/>
</dbReference>
<keyword evidence="7" id="KW-1185">Reference proteome</keyword>
<dbReference type="InterPro" id="IPR001496">
    <property type="entry name" value="SOCS_box"/>
</dbReference>
<dbReference type="GO" id="GO:0005737">
    <property type="term" value="C:cytoplasm"/>
    <property type="evidence" value="ECO:0007669"/>
    <property type="project" value="TreeGrafter"/>
</dbReference>
<dbReference type="SMART" id="SM00248">
    <property type="entry name" value="ANK"/>
    <property type="match status" value="10"/>
</dbReference>
<feature type="repeat" description="ANK" evidence="4">
    <location>
        <begin position="217"/>
        <end position="249"/>
    </location>
</feature>
<protein>
    <submittedName>
        <fullName evidence="8">Dynein heavy chain 12, axonemal</fullName>
    </submittedName>
</protein>
<evidence type="ECO:0000256" key="3">
    <source>
        <dbReference type="ARBA" id="ARBA00023043"/>
    </source>
</evidence>
<dbReference type="GO" id="GO:0016567">
    <property type="term" value="P:protein ubiquitination"/>
    <property type="evidence" value="ECO:0007669"/>
    <property type="project" value="UniProtKB-UniPathway"/>
</dbReference>
<dbReference type="UniPathway" id="UPA00143"/>
<organism evidence="7 8">
    <name type="scientific">Cottoperca gobio</name>
    <name type="common">Frogmouth</name>
    <name type="synonym">Aphritis gobio</name>
    <dbReference type="NCBI Taxonomy" id="56716"/>
    <lineage>
        <taxon>Eukaryota</taxon>
        <taxon>Metazoa</taxon>
        <taxon>Chordata</taxon>
        <taxon>Craniata</taxon>
        <taxon>Vertebrata</taxon>
        <taxon>Euteleostomi</taxon>
        <taxon>Actinopterygii</taxon>
        <taxon>Neopterygii</taxon>
        <taxon>Teleostei</taxon>
        <taxon>Neoteleostei</taxon>
        <taxon>Acanthomorphata</taxon>
        <taxon>Eupercaria</taxon>
        <taxon>Perciformes</taxon>
        <taxon>Notothenioidei</taxon>
        <taxon>Bovichtidae</taxon>
        <taxon>Cottoperca</taxon>
    </lineage>
</organism>
<name>A0A6J2PNI0_COTGO</name>
<evidence type="ECO:0000256" key="1">
    <source>
        <dbReference type="ARBA" id="ARBA00004906"/>
    </source>
</evidence>
<feature type="repeat" description="ANK" evidence="4">
    <location>
        <begin position="184"/>
        <end position="216"/>
    </location>
</feature>
<proteinExistence type="predicted"/>
<comment type="pathway">
    <text evidence="1">Protein modification; protein ubiquitination.</text>
</comment>
<dbReference type="PANTHER" id="PTHR24198:SF176">
    <property type="entry name" value="ANKYRIN REPEAT AND SOCS BOX CONTAINING 14"/>
    <property type="match status" value="1"/>
</dbReference>
<dbReference type="SMART" id="SM00969">
    <property type="entry name" value="SOCS_box"/>
    <property type="match status" value="1"/>
</dbReference>
<dbReference type="Proteomes" id="UP000504630">
    <property type="component" value="Chromosome 5"/>
</dbReference>
<dbReference type="GeneID" id="115007896"/>
<dbReference type="OrthoDB" id="194358at2759"/>
<feature type="region of interest" description="Disordered" evidence="5">
    <location>
        <begin position="23"/>
        <end position="51"/>
    </location>
</feature>
<dbReference type="KEGG" id="cgob:115007896"/>
<feature type="repeat" description="ANK" evidence="4">
    <location>
        <begin position="250"/>
        <end position="282"/>
    </location>
</feature>
<dbReference type="GO" id="GO:0035556">
    <property type="term" value="P:intracellular signal transduction"/>
    <property type="evidence" value="ECO:0007669"/>
    <property type="project" value="InterPro"/>
</dbReference>
<feature type="compositionally biased region" description="Low complexity" evidence="5">
    <location>
        <begin position="34"/>
        <end position="51"/>
    </location>
</feature>
<dbReference type="Pfam" id="PF12796">
    <property type="entry name" value="Ank_2"/>
    <property type="match status" value="3"/>
</dbReference>
<dbReference type="RefSeq" id="XP_029286869.1">
    <property type="nucleotide sequence ID" value="XM_029431009.1"/>
</dbReference>
<dbReference type="AlphaFoldDB" id="A0A6J2PNI0"/>
<feature type="repeat" description="ANK" evidence="4">
    <location>
        <begin position="151"/>
        <end position="183"/>
    </location>
</feature>
<dbReference type="Pfam" id="PF07525">
    <property type="entry name" value="SOCS_box"/>
    <property type="match status" value="1"/>
</dbReference>
<keyword evidence="2" id="KW-0677">Repeat</keyword>
<dbReference type="SMART" id="SM00253">
    <property type="entry name" value="SOCS"/>
    <property type="match status" value="1"/>
</dbReference>
<dbReference type="InterPro" id="IPR036036">
    <property type="entry name" value="SOCS_box-like_dom_sf"/>
</dbReference>
<feature type="domain" description="SOCS box" evidence="6">
    <location>
        <begin position="530"/>
        <end position="578"/>
    </location>
</feature>
<gene>
    <name evidence="8" type="primary">asb14a</name>
</gene>
<feature type="repeat" description="ANK" evidence="4">
    <location>
        <begin position="118"/>
        <end position="150"/>
    </location>
</feature>
<evidence type="ECO:0000256" key="5">
    <source>
        <dbReference type="SAM" id="MobiDB-lite"/>
    </source>
</evidence>
<evidence type="ECO:0000256" key="4">
    <source>
        <dbReference type="PROSITE-ProRule" id="PRU00023"/>
    </source>
</evidence>
<dbReference type="CTD" id="568371"/>
<dbReference type="FunFam" id="1.10.750.20:FF:000001">
    <property type="entry name" value="Ankyrin repeat and SOCS box containing 1"/>
    <property type="match status" value="1"/>
</dbReference>
<dbReference type="PROSITE" id="PS50225">
    <property type="entry name" value="SOCS"/>
    <property type="match status" value="1"/>
</dbReference>
<feature type="repeat" description="ANK" evidence="4">
    <location>
        <begin position="315"/>
        <end position="347"/>
    </location>
</feature>
<evidence type="ECO:0000313" key="7">
    <source>
        <dbReference type="Proteomes" id="UP000504630"/>
    </source>
</evidence>
<dbReference type="InterPro" id="IPR002110">
    <property type="entry name" value="Ankyrin_rpt"/>
</dbReference>